<dbReference type="EMBL" id="UINC01047226">
    <property type="protein sequence ID" value="SVB56231.1"/>
    <property type="molecule type" value="Genomic_DNA"/>
</dbReference>
<accession>A0A382F269</accession>
<dbReference type="AlphaFoldDB" id="A0A382F269"/>
<gene>
    <name evidence="2" type="ORF">METZ01_LOCUS209085</name>
</gene>
<dbReference type="InterPro" id="IPR036188">
    <property type="entry name" value="FAD/NAD-bd_sf"/>
</dbReference>
<dbReference type="GO" id="GO:0005737">
    <property type="term" value="C:cytoplasm"/>
    <property type="evidence" value="ECO:0007669"/>
    <property type="project" value="TreeGrafter"/>
</dbReference>
<name>A0A382F269_9ZZZZ</name>
<sequence length="328" mass="37455">MFNKKNTYEQHDNESGSFYRSSIKPYNSLDLLNEDLEVDVCVVGGGLTGVSSALNLAKKGYSVAICESRLIGWGASGRNGGQLGIGMRKDQPYIEKKLGFDHAKELWKMGLESVEEALKLISEYNISCNLQKGVISAGCFETDIKDFDNEINHLEKYYNFTNHKILTKKMIKEEINSELYFSGLINYGSYHINPLKYLLGITEELKKYNVKIFENSPVSKLIEKNDHILTYVNQNLITSNYVVVGCNGYLDKLLGNIRSKFMPINNYIIATEPLGEKKAKEIIKNNHAVCDTRFIIDYYRFSEDWRMIFGGGETYSAKFLHNSKIFVW</sequence>
<feature type="domain" description="FAD dependent oxidoreductase" evidence="1">
    <location>
        <begin position="39"/>
        <end position="315"/>
    </location>
</feature>
<dbReference type="PANTHER" id="PTHR13847:SF281">
    <property type="entry name" value="FAD DEPENDENT OXIDOREDUCTASE DOMAIN-CONTAINING PROTEIN"/>
    <property type="match status" value="1"/>
</dbReference>
<dbReference type="Gene3D" id="3.30.9.10">
    <property type="entry name" value="D-Amino Acid Oxidase, subunit A, domain 2"/>
    <property type="match status" value="1"/>
</dbReference>
<dbReference type="InterPro" id="IPR006076">
    <property type="entry name" value="FAD-dep_OxRdtase"/>
</dbReference>
<dbReference type="SUPFAM" id="SSF51905">
    <property type="entry name" value="FAD/NAD(P)-binding domain"/>
    <property type="match status" value="1"/>
</dbReference>
<dbReference type="PANTHER" id="PTHR13847">
    <property type="entry name" value="SARCOSINE DEHYDROGENASE-RELATED"/>
    <property type="match status" value="1"/>
</dbReference>
<evidence type="ECO:0000313" key="2">
    <source>
        <dbReference type="EMBL" id="SVB56231.1"/>
    </source>
</evidence>
<proteinExistence type="predicted"/>
<protein>
    <recommendedName>
        <fullName evidence="1">FAD dependent oxidoreductase domain-containing protein</fullName>
    </recommendedName>
</protein>
<dbReference type="Gene3D" id="3.50.50.60">
    <property type="entry name" value="FAD/NAD(P)-binding domain"/>
    <property type="match status" value="1"/>
</dbReference>
<dbReference type="Pfam" id="PF01266">
    <property type="entry name" value="DAO"/>
    <property type="match status" value="1"/>
</dbReference>
<evidence type="ECO:0000259" key="1">
    <source>
        <dbReference type="Pfam" id="PF01266"/>
    </source>
</evidence>
<organism evidence="2">
    <name type="scientific">marine metagenome</name>
    <dbReference type="NCBI Taxonomy" id="408172"/>
    <lineage>
        <taxon>unclassified sequences</taxon>
        <taxon>metagenomes</taxon>
        <taxon>ecological metagenomes</taxon>
    </lineage>
</organism>
<reference evidence="2" key="1">
    <citation type="submission" date="2018-05" db="EMBL/GenBank/DDBJ databases">
        <authorList>
            <person name="Lanie J.A."/>
            <person name="Ng W.-L."/>
            <person name="Kazmierczak K.M."/>
            <person name="Andrzejewski T.M."/>
            <person name="Davidsen T.M."/>
            <person name="Wayne K.J."/>
            <person name="Tettelin H."/>
            <person name="Glass J.I."/>
            <person name="Rusch D."/>
            <person name="Podicherti R."/>
            <person name="Tsui H.-C.T."/>
            <person name="Winkler M.E."/>
        </authorList>
    </citation>
    <scope>NUCLEOTIDE SEQUENCE</scope>
</reference>
<feature type="non-terminal residue" evidence="2">
    <location>
        <position position="328"/>
    </location>
</feature>